<gene>
    <name evidence="2" type="ORF">SAMN04489867_3543</name>
</gene>
<name>A0A1H0UWT8_9MICO</name>
<dbReference type="Proteomes" id="UP000199077">
    <property type="component" value="Chromosome I"/>
</dbReference>
<dbReference type="STRING" id="443156.SAMN04489867_3543"/>
<reference evidence="3" key="1">
    <citation type="submission" date="2016-10" db="EMBL/GenBank/DDBJ databases">
        <authorList>
            <person name="Varghese N."/>
            <person name="Submissions S."/>
        </authorList>
    </citation>
    <scope>NUCLEOTIDE SEQUENCE [LARGE SCALE GENOMIC DNA]</scope>
    <source>
        <strain evidence="3">DSM 22329</strain>
    </source>
</reference>
<dbReference type="RefSeq" id="WP_091788504.1">
    <property type="nucleotide sequence ID" value="NZ_LT629711.1"/>
</dbReference>
<evidence type="ECO:0000313" key="2">
    <source>
        <dbReference type="EMBL" id="SDP70561.1"/>
    </source>
</evidence>
<dbReference type="EMBL" id="LT629711">
    <property type="protein sequence ID" value="SDP70561.1"/>
    <property type="molecule type" value="Genomic_DNA"/>
</dbReference>
<evidence type="ECO:0000256" key="1">
    <source>
        <dbReference type="SAM" id="MobiDB-lite"/>
    </source>
</evidence>
<dbReference type="AlphaFoldDB" id="A0A1H0UWT8"/>
<proteinExistence type="predicted"/>
<feature type="region of interest" description="Disordered" evidence="1">
    <location>
        <begin position="317"/>
        <end position="342"/>
    </location>
</feature>
<accession>A0A1H0UWT8</accession>
<evidence type="ECO:0008006" key="4">
    <source>
        <dbReference type="Google" id="ProtNLM"/>
    </source>
</evidence>
<sequence length="350" mass="35282">MSVIIGSAKDRTVTGAIAALAGKPTTLTPAAAVAILAEAAAVAPDKVAGRRAVTALAKVVTDHAEAQVRVAAAKGLAHVQSDVSVRALRKVADRGADGQLLAAAAAGLTNLGGRADVKRLRGAAVRADWPLAAAQAAASARLLAHRVGATLDPEDATLRLPGEDAQVLPVGGRLKTRVKTVDLPVARTRARADLPWAALVPDDASAVGAFSCGDRTHVVLAGKDVDSLASAPGIAGTLLGVNESMGTTFVRWVVLTRPDGDGLAVTVARPTGEVGFVGRGTVVDGVLSVTVDAVDHPGATAVHVTATLSRGTLEVDGRSERTITSPRRQPAPIPQQFDPTGPVAVAVGAG</sequence>
<dbReference type="OrthoDB" id="9802795at2"/>
<keyword evidence="3" id="KW-1185">Reference proteome</keyword>
<evidence type="ECO:0000313" key="3">
    <source>
        <dbReference type="Proteomes" id="UP000199077"/>
    </source>
</evidence>
<protein>
    <recommendedName>
        <fullName evidence="4">HEAT repeat-containing protein</fullName>
    </recommendedName>
</protein>
<organism evidence="2 3">
    <name type="scientific">Pedococcus dokdonensis</name>
    <dbReference type="NCBI Taxonomy" id="443156"/>
    <lineage>
        <taxon>Bacteria</taxon>
        <taxon>Bacillati</taxon>
        <taxon>Actinomycetota</taxon>
        <taxon>Actinomycetes</taxon>
        <taxon>Micrococcales</taxon>
        <taxon>Intrasporangiaceae</taxon>
        <taxon>Pedococcus</taxon>
    </lineage>
</organism>